<dbReference type="SMART" id="SM00248">
    <property type="entry name" value="ANK"/>
    <property type="match status" value="3"/>
</dbReference>
<evidence type="ECO:0000313" key="4">
    <source>
        <dbReference type="Proteomes" id="UP000799291"/>
    </source>
</evidence>
<dbReference type="InterPro" id="IPR007111">
    <property type="entry name" value="NACHT_NTPase"/>
</dbReference>
<dbReference type="AlphaFoldDB" id="A0A6G1IG17"/>
<dbReference type="Proteomes" id="UP000799291">
    <property type="component" value="Unassembled WGS sequence"/>
</dbReference>
<evidence type="ECO:0000256" key="1">
    <source>
        <dbReference type="ARBA" id="ARBA00022737"/>
    </source>
</evidence>
<sequence>MASGSWLDSVFEDARRDFLNGLKDYAIQDQQSKTWTLVALKRIQPFITILQEYFTVIDTFAQIEPKMTCLVWGPLKLIIQLASSLTTAFRKLVDLLEEIGRMLPNFKRYAESGLFDQNDQVKTVMGLFYRDILDLNLAILNFFRNKSLHMILEPLWPKFRNEVEVVQASIEKHKSLMTSNVTLEHILEAKEFRRRTLSKYEEDVKFQNDSRFKDLSSIMASPSCKSRLQSAIEASSPSSGEWLFNNPTFQKWLSPGSSFQRLLWIQGIPGAGKTFLSATAIHQLQSQGHLVLYAFLSHDFQSLGNGARLLHSLTFQAVEANRDLVAVVHSASISTGQEFTSNTNSAKDLLCDLLTNSAPTFIVLDGLDEIEHQKRGNLLKTLLEILESCENLKLLVSSRAERDIMRLLEGISCSVTVDDNNSKDIEQHVEQEGESWTAELRELGADDPDLAVIKAGLKEVVARAKGMFLYVKLVLQVARSQPDLESIRTEMQNLPDGLNQAYGRILSRIKDKKLARRALLWIACAKIPLAKSEILQAILIRPLMPDFPKHRMAWVDLQTLCGPIIEIRDGMVQFVHFTSREYLFEEQSGRFLVKQDGHIEILSTCLTYCSFRSFDHVYDDISVEELRGRVRPGDFILFGYAADFWLDHAKSLRQHQQEQDDMSERICKTVAHLYRKRKQATLEEFQTVESEGFLGDFPFFERTPELQQLLSVSARLLDGLRYGHISPEDQISEDPTSLSLATSRFQKTLEEMFSQCPSSQHSRNPTHPADCFCRKAPQLYGTRIFKCKWSFCEFHLRGFSNSVSRNEHEKTHQRPFKCPEAGCLYASLGYENESDLMQHKFGIHDNGSLGQLRNRTDIQHLLRKDLIAIMELAILNNDVQSTRNLLSIALAQGEYFRFDLPLQLAAWKGSTGMIDLLVSDGVIAATTIGRSFSSILQNALVVAIDVNNIITVRALLDHGADVNKTGRPHHMLQRRFLTPRKIALCGEMEYTPVSSAFFHMNDRMLALLVDDFGAKVAPVDFTSAIKGTKKNQMEFFENLPKFKRWISVPESYSYGILTATTYGHHVALEACLENGGDPNARLPIWDFSYPAAFLAVRKFDKSPQRTNLLLSVLKAGADPYPKKPNGKTVRRVKNMPEVEAYFGLTWKELVQKTQAGEMVLPVNTDGKKDKTSAKVDGI</sequence>
<dbReference type="SUPFAM" id="SSF48403">
    <property type="entry name" value="Ankyrin repeat"/>
    <property type="match status" value="1"/>
</dbReference>
<protein>
    <recommendedName>
        <fullName evidence="2">NACHT domain-containing protein</fullName>
    </recommendedName>
</protein>
<organism evidence="3 4">
    <name type="scientific">Lentithecium fluviatile CBS 122367</name>
    <dbReference type="NCBI Taxonomy" id="1168545"/>
    <lineage>
        <taxon>Eukaryota</taxon>
        <taxon>Fungi</taxon>
        <taxon>Dikarya</taxon>
        <taxon>Ascomycota</taxon>
        <taxon>Pezizomycotina</taxon>
        <taxon>Dothideomycetes</taxon>
        <taxon>Pleosporomycetidae</taxon>
        <taxon>Pleosporales</taxon>
        <taxon>Massarineae</taxon>
        <taxon>Lentitheciaceae</taxon>
        <taxon>Lentithecium</taxon>
    </lineage>
</organism>
<evidence type="ECO:0000259" key="2">
    <source>
        <dbReference type="PROSITE" id="PS50837"/>
    </source>
</evidence>
<dbReference type="SUPFAM" id="SSF52540">
    <property type="entry name" value="P-loop containing nucleoside triphosphate hydrolases"/>
    <property type="match status" value="1"/>
</dbReference>
<name>A0A6G1IG17_9PLEO</name>
<dbReference type="EMBL" id="MU005625">
    <property type="protein sequence ID" value="KAF2677177.1"/>
    <property type="molecule type" value="Genomic_DNA"/>
</dbReference>
<dbReference type="InterPro" id="IPR054471">
    <property type="entry name" value="GPIID_WHD"/>
</dbReference>
<dbReference type="Pfam" id="PF22939">
    <property type="entry name" value="WHD_GPIID"/>
    <property type="match status" value="1"/>
</dbReference>
<dbReference type="InterPro" id="IPR002110">
    <property type="entry name" value="Ankyrin_rpt"/>
</dbReference>
<dbReference type="InterPro" id="IPR027417">
    <property type="entry name" value="P-loop_NTPase"/>
</dbReference>
<keyword evidence="1" id="KW-0677">Repeat</keyword>
<dbReference type="Pfam" id="PF24883">
    <property type="entry name" value="NPHP3_N"/>
    <property type="match status" value="1"/>
</dbReference>
<accession>A0A6G1IG17</accession>
<dbReference type="PANTHER" id="PTHR10039">
    <property type="entry name" value="AMELOGENIN"/>
    <property type="match status" value="1"/>
</dbReference>
<dbReference type="InterPro" id="IPR056884">
    <property type="entry name" value="NPHP3-like_N"/>
</dbReference>
<evidence type="ECO:0000313" key="3">
    <source>
        <dbReference type="EMBL" id="KAF2677177.1"/>
    </source>
</evidence>
<dbReference type="PANTHER" id="PTHR10039:SF14">
    <property type="entry name" value="NACHT DOMAIN-CONTAINING PROTEIN"/>
    <property type="match status" value="1"/>
</dbReference>
<dbReference type="InterPro" id="IPR056125">
    <property type="entry name" value="DUF7708"/>
</dbReference>
<dbReference type="Gene3D" id="1.25.40.20">
    <property type="entry name" value="Ankyrin repeat-containing domain"/>
    <property type="match status" value="1"/>
</dbReference>
<keyword evidence="4" id="KW-1185">Reference proteome</keyword>
<dbReference type="InterPro" id="IPR036770">
    <property type="entry name" value="Ankyrin_rpt-contain_sf"/>
</dbReference>
<dbReference type="Gene3D" id="3.40.50.300">
    <property type="entry name" value="P-loop containing nucleotide triphosphate hydrolases"/>
    <property type="match status" value="1"/>
</dbReference>
<reference evidence="3" key="1">
    <citation type="journal article" date="2020" name="Stud. Mycol.">
        <title>101 Dothideomycetes genomes: a test case for predicting lifestyles and emergence of pathogens.</title>
        <authorList>
            <person name="Haridas S."/>
            <person name="Albert R."/>
            <person name="Binder M."/>
            <person name="Bloem J."/>
            <person name="Labutti K."/>
            <person name="Salamov A."/>
            <person name="Andreopoulos B."/>
            <person name="Baker S."/>
            <person name="Barry K."/>
            <person name="Bills G."/>
            <person name="Bluhm B."/>
            <person name="Cannon C."/>
            <person name="Castanera R."/>
            <person name="Culley D."/>
            <person name="Daum C."/>
            <person name="Ezra D."/>
            <person name="Gonzalez J."/>
            <person name="Henrissat B."/>
            <person name="Kuo A."/>
            <person name="Liang C."/>
            <person name="Lipzen A."/>
            <person name="Lutzoni F."/>
            <person name="Magnuson J."/>
            <person name="Mondo S."/>
            <person name="Nolan M."/>
            <person name="Ohm R."/>
            <person name="Pangilinan J."/>
            <person name="Park H.-J."/>
            <person name="Ramirez L."/>
            <person name="Alfaro M."/>
            <person name="Sun H."/>
            <person name="Tritt A."/>
            <person name="Yoshinaga Y."/>
            <person name="Zwiers L.-H."/>
            <person name="Turgeon B."/>
            <person name="Goodwin S."/>
            <person name="Spatafora J."/>
            <person name="Crous P."/>
            <person name="Grigoriev I."/>
        </authorList>
    </citation>
    <scope>NUCLEOTIDE SEQUENCE</scope>
    <source>
        <strain evidence="3">CBS 122367</strain>
    </source>
</reference>
<dbReference type="Pfam" id="PF24809">
    <property type="entry name" value="DUF7708"/>
    <property type="match status" value="1"/>
</dbReference>
<dbReference type="PROSITE" id="PS50837">
    <property type="entry name" value="NACHT"/>
    <property type="match status" value="1"/>
</dbReference>
<feature type="domain" description="NACHT" evidence="2">
    <location>
        <begin position="261"/>
        <end position="399"/>
    </location>
</feature>
<dbReference type="OrthoDB" id="4062651at2759"/>
<proteinExistence type="predicted"/>
<gene>
    <name evidence="3" type="ORF">K458DRAFT_436809</name>
</gene>